<dbReference type="InParanoid" id="A0A6P7YRT6"/>
<dbReference type="GO" id="GO:0006406">
    <property type="term" value="P:mRNA export from nucleus"/>
    <property type="evidence" value="ECO:0007669"/>
    <property type="project" value="InterPro"/>
</dbReference>
<dbReference type="InterPro" id="IPR009782">
    <property type="entry name" value="FYTTD1"/>
</dbReference>
<evidence type="ECO:0000313" key="2">
    <source>
        <dbReference type="Proteomes" id="UP000515156"/>
    </source>
</evidence>
<dbReference type="PANTHER" id="PTHR21038:SF3">
    <property type="entry name" value="UAP56-INTERACTING FACTOR"/>
    <property type="match status" value="1"/>
</dbReference>
<dbReference type="GO" id="GO:0016607">
    <property type="term" value="C:nuclear speck"/>
    <property type="evidence" value="ECO:0007669"/>
    <property type="project" value="TreeGrafter"/>
</dbReference>
<accession>A0A6P7YRT6</accession>
<reference evidence="3" key="1">
    <citation type="submission" date="2025-08" db="UniProtKB">
        <authorList>
            <consortium name="RefSeq"/>
        </authorList>
    </citation>
    <scope>IDENTIFICATION</scope>
</reference>
<evidence type="ECO:0000313" key="3">
    <source>
        <dbReference type="RefSeq" id="XP_030065960.1"/>
    </source>
</evidence>
<sequence>MAVSSEPMNMSLDDIIKLRWNKQTDQHPTLNKMKQQFRPRNVNQKTTFLGGNLQNQPGYQRIGRRFTGKQQRYFETEQNIDKTSPENTTSDELNDTSHSNQMETEKDTVDVNSSSTVLPEGQKTFRPKGTTQRRGPIAPLTRRSTFQQRRRQNKYNLNRGVRLQQTAINAAVRRLKIRRWRAEPELSTSGAILTVNVSNPWANQMKRAQPPQYKQRFLRRRNTAVPFAKLQPKGVFLRFNFRGMGNQTNITMNERFSILKTRRNFKAIRPRQRTVLFS</sequence>
<keyword evidence="2" id="KW-1185">Reference proteome</keyword>
<dbReference type="OrthoDB" id="9898865at2759"/>
<organism evidence="2 3">
    <name type="scientific">Microcaecilia unicolor</name>
    <dbReference type="NCBI Taxonomy" id="1415580"/>
    <lineage>
        <taxon>Eukaryota</taxon>
        <taxon>Metazoa</taxon>
        <taxon>Chordata</taxon>
        <taxon>Craniata</taxon>
        <taxon>Vertebrata</taxon>
        <taxon>Euteleostomi</taxon>
        <taxon>Amphibia</taxon>
        <taxon>Gymnophiona</taxon>
        <taxon>Siphonopidae</taxon>
        <taxon>Microcaecilia</taxon>
    </lineage>
</organism>
<name>A0A6P7YRT6_9AMPH</name>
<feature type="region of interest" description="Disordered" evidence="1">
    <location>
        <begin position="76"/>
        <end position="138"/>
    </location>
</feature>
<evidence type="ECO:0000256" key="1">
    <source>
        <dbReference type="SAM" id="MobiDB-lite"/>
    </source>
</evidence>
<dbReference type="RefSeq" id="XP_030065960.1">
    <property type="nucleotide sequence ID" value="XM_030210100.1"/>
</dbReference>
<dbReference type="KEGG" id="muo:115474577"/>
<protein>
    <submittedName>
        <fullName evidence="3">UAP56-interacting factor-like isoform X1</fullName>
    </submittedName>
</protein>
<gene>
    <name evidence="3" type="primary">LOC115474577</name>
</gene>
<dbReference type="AlphaFoldDB" id="A0A6P7YRT6"/>
<proteinExistence type="predicted"/>
<dbReference type="Proteomes" id="UP000515156">
    <property type="component" value="Chromosome 7"/>
</dbReference>
<dbReference type="Pfam" id="PF07078">
    <property type="entry name" value="FYTT"/>
    <property type="match status" value="1"/>
</dbReference>
<dbReference type="GO" id="GO:0003729">
    <property type="term" value="F:mRNA binding"/>
    <property type="evidence" value="ECO:0007669"/>
    <property type="project" value="InterPro"/>
</dbReference>
<dbReference type="GeneID" id="115474577"/>
<dbReference type="PANTHER" id="PTHR21038">
    <property type="entry name" value="40-2-3 PROTEIN-RELATED"/>
    <property type="match status" value="1"/>
</dbReference>
<feature type="compositionally biased region" description="Polar residues" evidence="1">
    <location>
        <begin position="85"/>
        <end position="102"/>
    </location>
</feature>